<accession>A0A1G1Z818</accession>
<dbReference type="EMBL" id="MHIY01000011">
    <property type="protein sequence ID" value="OGY60010.1"/>
    <property type="molecule type" value="Genomic_DNA"/>
</dbReference>
<reference evidence="1 2" key="1">
    <citation type="journal article" date="2016" name="Nat. Commun.">
        <title>Thousands of microbial genomes shed light on interconnected biogeochemical processes in an aquifer system.</title>
        <authorList>
            <person name="Anantharaman K."/>
            <person name="Brown C.T."/>
            <person name="Hug L.A."/>
            <person name="Sharon I."/>
            <person name="Castelle C.J."/>
            <person name="Probst A.J."/>
            <person name="Thomas B.C."/>
            <person name="Singh A."/>
            <person name="Wilkins M.J."/>
            <person name="Karaoz U."/>
            <person name="Brodie E.L."/>
            <person name="Williams K.H."/>
            <person name="Hubbard S.S."/>
            <person name="Banfield J.F."/>
        </authorList>
    </citation>
    <scope>NUCLEOTIDE SEQUENCE [LARGE SCALE GENOMIC DNA]</scope>
</reference>
<sequence>MTETMTKAYEKVLEILNEYLGPTSGRFLDRNIRFHLQKEPDQFTFADVPKIIEWVKIGIGVLSRDAVVADECANKMKQAVK</sequence>
<dbReference type="STRING" id="1797690.A3B23_02940"/>
<evidence type="ECO:0000313" key="2">
    <source>
        <dbReference type="Proteomes" id="UP000178744"/>
    </source>
</evidence>
<protein>
    <submittedName>
        <fullName evidence="1">Uncharacterized protein</fullName>
    </submittedName>
</protein>
<comment type="caution">
    <text evidence="1">The sequence shown here is derived from an EMBL/GenBank/DDBJ whole genome shotgun (WGS) entry which is preliminary data.</text>
</comment>
<dbReference type="Proteomes" id="UP000178744">
    <property type="component" value="Unassembled WGS sequence"/>
</dbReference>
<name>A0A1G1Z818_9BACT</name>
<dbReference type="AlphaFoldDB" id="A0A1G1Z818"/>
<proteinExistence type="predicted"/>
<organism evidence="1 2">
    <name type="scientific">Candidatus Colwellbacteria bacterium RIFCSPLOWO2_01_FULL_48_10</name>
    <dbReference type="NCBI Taxonomy" id="1797690"/>
    <lineage>
        <taxon>Bacteria</taxon>
        <taxon>Candidatus Colwelliibacteriota</taxon>
    </lineage>
</organism>
<gene>
    <name evidence="1" type="ORF">A3B23_02940</name>
</gene>
<evidence type="ECO:0000313" key="1">
    <source>
        <dbReference type="EMBL" id="OGY60010.1"/>
    </source>
</evidence>